<dbReference type="EMBL" id="CP011125">
    <property type="protein sequence ID" value="AKF08882.1"/>
    <property type="molecule type" value="Genomic_DNA"/>
</dbReference>
<dbReference type="STRING" id="927083.DB32_006031"/>
<accession>A0A0F6YKJ7</accession>
<proteinExistence type="predicted"/>
<gene>
    <name evidence="1" type="ORF">DB32_006031</name>
</gene>
<sequence length="142" mass="14421">MALSANKVRDVYGEDGRPESIPAAANAVWYNGSIIVRNSSGYGAVGTDAASVEVVGVADGGGNNTGGANGAVDIKLRHGQVEGFTAPNLAITDVGKDAVLIDDETVAGATEGTNDVPVGRIVAYRNSKAYVHVCVFRGSLAT</sequence>
<protein>
    <submittedName>
        <fullName evidence="1">Uncharacterized protein</fullName>
    </submittedName>
</protein>
<dbReference type="RefSeq" id="WP_053235980.1">
    <property type="nucleotide sequence ID" value="NZ_CP011125.1"/>
</dbReference>
<reference evidence="1 2" key="1">
    <citation type="submission" date="2015-03" db="EMBL/GenBank/DDBJ databases">
        <title>Genome assembly of Sandaracinus amylolyticus DSM 53668.</title>
        <authorList>
            <person name="Sharma G."/>
            <person name="Subramanian S."/>
        </authorList>
    </citation>
    <scope>NUCLEOTIDE SEQUENCE [LARGE SCALE GENOMIC DNA]</scope>
    <source>
        <strain evidence="1 2">DSM 53668</strain>
    </source>
</reference>
<dbReference type="Proteomes" id="UP000034883">
    <property type="component" value="Chromosome"/>
</dbReference>
<organism evidence="1 2">
    <name type="scientific">Sandaracinus amylolyticus</name>
    <dbReference type="NCBI Taxonomy" id="927083"/>
    <lineage>
        <taxon>Bacteria</taxon>
        <taxon>Pseudomonadati</taxon>
        <taxon>Myxococcota</taxon>
        <taxon>Polyangia</taxon>
        <taxon>Polyangiales</taxon>
        <taxon>Sandaracinaceae</taxon>
        <taxon>Sandaracinus</taxon>
    </lineage>
</organism>
<dbReference type="KEGG" id="samy:DB32_006031"/>
<name>A0A0F6YKJ7_9BACT</name>
<dbReference type="AlphaFoldDB" id="A0A0F6YKJ7"/>
<keyword evidence="2" id="KW-1185">Reference proteome</keyword>
<evidence type="ECO:0000313" key="1">
    <source>
        <dbReference type="EMBL" id="AKF08882.1"/>
    </source>
</evidence>
<evidence type="ECO:0000313" key="2">
    <source>
        <dbReference type="Proteomes" id="UP000034883"/>
    </source>
</evidence>